<keyword evidence="2" id="KW-1185">Reference proteome</keyword>
<accession>A0AA96V143</accession>
<gene>
    <name evidence="1" type="ORF">MmiHf6_18160</name>
</gene>
<dbReference type="EMBL" id="CP131059">
    <property type="protein sequence ID" value="WNY24476.1"/>
    <property type="molecule type" value="Genomic_DNA"/>
</dbReference>
<evidence type="ECO:0000313" key="2">
    <source>
        <dbReference type="Proteomes" id="UP001302978"/>
    </source>
</evidence>
<reference evidence="1 2" key="1">
    <citation type="submission" date="2023-07" db="EMBL/GenBank/DDBJ databases">
        <title>Closed genoem sequence of Methanomicrococcus sp. Hf6.</title>
        <authorList>
            <person name="Poehlein A."/>
            <person name="Protasov E."/>
            <person name="Platt K."/>
            <person name="Reeh H."/>
            <person name="Daniel R."/>
            <person name="Brune A."/>
        </authorList>
    </citation>
    <scope>NUCLEOTIDE SEQUENCE [LARGE SCALE GENOMIC DNA]</scope>
    <source>
        <strain evidence="1 2">Hf6</strain>
    </source>
</reference>
<organism evidence="1 2">
    <name type="scientific">Methanimicrococcus hongohii</name>
    <dbReference type="NCBI Taxonomy" id="3028295"/>
    <lineage>
        <taxon>Archaea</taxon>
        <taxon>Methanobacteriati</taxon>
        <taxon>Methanobacteriota</taxon>
        <taxon>Stenosarchaea group</taxon>
        <taxon>Methanomicrobia</taxon>
        <taxon>Methanosarcinales</taxon>
        <taxon>Methanosarcinaceae</taxon>
        <taxon>Methanimicrococcus</taxon>
    </lineage>
</organism>
<dbReference type="Proteomes" id="UP001302978">
    <property type="component" value="Chromosome"/>
</dbReference>
<evidence type="ECO:0000313" key="1">
    <source>
        <dbReference type="EMBL" id="WNY24476.1"/>
    </source>
</evidence>
<dbReference type="AlphaFoldDB" id="A0AA96V143"/>
<name>A0AA96V143_9EURY</name>
<proteinExistence type="predicted"/>
<sequence>MKNCFAIFCASPRNTVARQKTQDMLPLPAAARELLRFYCVFQIRPSFLFYFEMKPKHPIFKIGEPERPIKPKI</sequence>
<protein>
    <submittedName>
        <fullName evidence="1">Uncharacterized protein</fullName>
    </submittedName>
</protein>
<dbReference type="KEGG" id="mehf:MmiHf6_18160"/>